<keyword evidence="1" id="KW-1133">Transmembrane helix</keyword>
<dbReference type="Proteomes" id="UP000680656">
    <property type="component" value="Chromosome"/>
</dbReference>
<dbReference type="RefSeq" id="WP_214419251.1">
    <property type="nucleotide sequence ID" value="NZ_CP075546.1"/>
</dbReference>
<evidence type="ECO:0000313" key="3">
    <source>
        <dbReference type="Proteomes" id="UP000680656"/>
    </source>
</evidence>
<proteinExistence type="predicted"/>
<keyword evidence="1" id="KW-0472">Membrane</keyword>
<dbReference type="GeneID" id="65098340"/>
<sequence length="416" mass="45687">MKKRYSTYAGVISGIILIALFFSIFIIKSPLLFIIPMITVDPITDLNVGEDNILILTGKTNLPINTIINTDVFPTGSCLSDRENCEPYVRGNAQIMGKLAEWNVWNGTLNISSLEPGSYTVLFTTAHYTDNFTNRVESGPIGSIPFTIGNETCIGDCIKKKTQEIIPYIRINQISKRSEVPLITGITNLEPGVVMQWVIQKIPGTTKEHVFEGNCTIIKGIEGINRWSVTPLPEMGSGRYEITVTASLHDKGQRIGKKTISAQMEFNLTESREDMILPVEKEDISEILQNPYITIDALPEMNISETYYISGTSNLPSGEVLLIEIIPPKGLQDYNFTINPRDSSQQGSISGLSGCVQIENGSEGINLWAFEIQTHLLTPGEYEITVSNTGLVNGSMELIPPTASSSQSFILNGGSL</sequence>
<name>A0A8E7B125_9EURY</name>
<dbReference type="AlphaFoldDB" id="A0A8E7B125"/>
<dbReference type="KEGG" id="mrtj:KHC33_14110"/>
<evidence type="ECO:0000313" key="2">
    <source>
        <dbReference type="EMBL" id="QVV88442.1"/>
    </source>
</evidence>
<gene>
    <name evidence="2" type="ORF">KHC33_14110</name>
</gene>
<dbReference type="EMBL" id="CP075546">
    <property type="protein sequence ID" value="QVV88442.1"/>
    <property type="molecule type" value="Genomic_DNA"/>
</dbReference>
<evidence type="ECO:0000256" key="1">
    <source>
        <dbReference type="SAM" id="Phobius"/>
    </source>
</evidence>
<reference evidence="2 3" key="1">
    <citation type="submission" date="2021-05" db="EMBL/GenBank/DDBJ databases">
        <title>A novel Methanospirillum isolate from a pyrite-forming mixed culture.</title>
        <authorList>
            <person name="Bunk B."/>
            <person name="Sproer C."/>
            <person name="Spring S."/>
            <person name="Pester M."/>
        </authorList>
    </citation>
    <scope>NUCLEOTIDE SEQUENCE [LARGE SCALE GENOMIC DNA]</scope>
    <source>
        <strain evidence="2 3">J.3.6.1-F.2.7.3</strain>
    </source>
</reference>
<organism evidence="2 3">
    <name type="scientific">Methanospirillum purgamenti</name>
    <dbReference type="NCBI Taxonomy" id="2834276"/>
    <lineage>
        <taxon>Archaea</taxon>
        <taxon>Methanobacteriati</taxon>
        <taxon>Methanobacteriota</taxon>
        <taxon>Stenosarchaea group</taxon>
        <taxon>Methanomicrobia</taxon>
        <taxon>Methanomicrobiales</taxon>
        <taxon>Methanospirillaceae</taxon>
        <taxon>Methanospirillum</taxon>
    </lineage>
</organism>
<keyword evidence="1" id="KW-0812">Transmembrane</keyword>
<protein>
    <submittedName>
        <fullName evidence="2">Uncharacterized protein</fullName>
    </submittedName>
</protein>
<keyword evidence="3" id="KW-1185">Reference proteome</keyword>
<accession>A0A8E7B125</accession>
<feature type="transmembrane region" description="Helical" evidence="1">
    <location>
        <begin position="7"/>
        <end position="27"/>
    </location>
</feature>